<feature type="transmembrane region" description="Helical" evidence="10">
    <location>
        <begin position="354"/>
        <end position="376"/>
    </location>
</feature>
<dbReference type="EC" id="2.4.1.-" evidence="10"/>
<evidence type="ECO:0000256" key="7">
    <source>
        <dbReference type="ARBA" id="ARBA00022989"/>
    </source>
</evidence>
<keyword evidence="7 10" id="KW-1133">Transmembrane helix</keyword>
<dbReference type="InterPro" id="IPR003342">
    <property type="entry name" value="ArnT-like_N"/>
</dbReference>
<sequence>MLIFVLSLGLRFWQLNRLNTLIFDEIYFADHGFSYLKQLDLFDVHPPLGKYFLALGIWIHAHLFGGGEAFRAASEVGDLDAMAYRWLNALTGSLIPLLVGAIAYQWTHRDRLTLLAAGFTALDGLLLVESRLSLINVYLLFFGLLGLWCFGQALTQNLDFKWLIATGLFLGASASVKWNGLGFWLGFILLYSFAWILEEIKYWRPPKLQEQKKEQASQTIQVPVDSQKNGHRVIQDKTRKTNKNKTKSRENLFHQLTQIDFLKLGFSFAFVPFVFYRLQWIPHLQLHPNFTFLEMQRQILGYHESIDSTVDVHPYCSPWHSWIWMRRPVAYYFDRPQVNGESVIVDIHAMGNPILWWLSTLAICALIGTWLSTLGDWWNQDPINTRQWCFHTFLISQYLANFLPWAAVSRCTYIYHYMGASLIAFLTLAWWVDLSLSKRHWLWQVLSWSAIALIIAGFIFWLPIYIGLPLSPEAFHRRMWFRSWY</sequence>
<keyword evidence="4 10" id="KW-0328">Glycosyltransferase</keyword>
<evidence type="ECO:0000313" key="14">
    <source>
        <dbReference type="Proteomes" id="UP001056708"/>
    </source>
</evidence>
<dbReference type="Pfam" id="PF16192">
    <property type="entry name" value="PMT_4TMC"/>
    <property type="match status" value="1"/>
</dbReference>
<dbReference type="InterPro" id="IPR032421">
    <property type="entry name" value="PMT_4TMC"/>
</dbReference>
<accession>A0ABY5AR10</accession>
<feature type="transmembrane region" description="Helical" evidence="10">
    <location>
        <begin position="445"/>
        <end position="466"/>
    </location>
</feature>
<comment type="similarity">
    <text evidence="3 10">Belongs to the glycosyltransferase 39 family.</text>
</comment>
<evidence type="ECO:0000259" key="12">
    <source>
        <dbReference type="Pfam" id="PF16192"/>
    </source>
</evidence>
<comment type="pathway">
    <text evidence="2 10">Protein modification; protein glycosylation.</text>
</comment>
<feature type="domain" description="ArnT-like N-terminal" evidence="11">
    <location>
        <begin position="2"/>
        <end position="192"/>
    </location>
</feature>
<feature type="transmembrane region" description="Helical" evidence="10">
    <location>
        <begin position="388"/>
        <end position="408"/>
    </location>
</feature>
<dbReference type="Pfam" id="PF02366">
    <property type="entry name" value="PMT"/>
    <property type="match status" value="1"/>
</dbReference>
<organism evidence="13 14">
    <name type="scientific">Phormidium yuhuli AB48</name>
    <dbReference type="NCBI Taxonomy" id="2940671"/>
    <lineage>
        <taxon>Bacteria</taxon>
        <taxon>Bacillati</taxon>
        <taxon>Cyanobacteriota</taxon>
        <taxon>Cyanophyceae</taxon>
        <taxon>Oscillatoriophycideae</taxon>
        <taxon>Oscillatoriales</taxon>
        <taxon>Oscillatoriaceae</taxon>
        <taxon>Phormidium</taxon>
        <taxon>Phormidium yuhuli</taxon>
    </lineage>
</organism>
<feature type="transmembrane region" description="Helical" evidence="10">
    <location>
        <begin position="414"/>
        <end position="433"/>
    </location>
</feature>
<feature type="transmembrane region" description="Helical" evidence="10">
    <location>
        <begin position="86"/>
        <end position="106"/>
    </location>
</feature>
<comment type="function">
    <text evidence="10">Protein O-mannosyltransferase that catalyzes the transfer of a single mannose residue from a polyprenol phospho-mannosyl lipidic donor to the hydroxyl group of selected serine and threonine residues in acceptor proteins.</text>
</comment>
<evidence type="ECO:0000256" key="10">
    <source>
        <dbReference type="RuleBase" id="RU367007"/>
    </source>
</evidence>
<evidence type="ECO:0000313" key="13">
    <source>
        <dbReference type="EMBL" id="USR91282.1"/>
    </source>
</evidence>
<keyword evidence="6 10" id="KW-0812">Transmembrane</keyword>
<evidence type="ECO:0000256" key="3">
    <source>
        <dbReference type="ARBA" id="ARBA00007222"/>
    </source>
</evidence>
<evidence type="ECO:0000256" key="8">
    <source>
        <dbReference type="ARBA" id="ARBA00023136"/>
    </source>
</evidence>
<evidence type="ECO:0000256" key="2">
    <source>
        <dbReference type="ARBA" id="ARBA00004922"/>
    </source>
</evidence>
<feature type="domain" description="Protein O-mannosyl-transferase C-terminal four TM" evidence="12">
    <location>
        <begin position="292"/>
        <end position="484"/>
    </location>
</feature>
<dbReference type="EMBL" id="CP098611">
    <property type="protein sequence ID" value="USR91282.1"/>
    <property type="molecule type" value="Genomic_DNA"/>
</dbReference>
<dbReference type="PANTHER" id="PTHR10050:SF46">
    <property type="entry name" value="PROTEIN O-MANNOSYL-TRANSFERASE 2"/>
    <property type="match status" value="1"/>
</dbReference>
<name>A0ABY5AR10_9CYAN</name>
<evidence type="ECO:0000256" key="9">
    <source>
        <dbReference type="ARBA" id="ARBA00093617"/>
    </source>
</evidence>
<feature type="transmembrane region" description="Helical" evidence="10">
    <location>
        <begin position="178"/>
        <end position="197"/>
    </location>
</feature>
<evidence type="ECO:0000259" key="11">
    <source>
        <dbReference type="Pfam" id="PF02366"/>
    </source>
</evidence>
<dbReference type="Proteomes" id="UP001056708">
    <property type="component" value="Chromosome"/>
</dbReference>
<comment type="subcellular location">
    <subcellularLocation>
        <location evidence="10">Cell membrane</location>
    </subcellularLocation>
    <subcellularLocation>
        <location evidence="1">Endomembrane system</location>
        <topology evidence="1">Multi-pass membrane protein</topology>
    </subcellularLocation>
</comment>
<feature type="transmembrane region" description="Helical" evidence="10">
    <location>
        <begin position="48"/>
        <end position="65"/>
    </location>
</feature>
<evidence type="ECO:0000256" key="1">
    <source>
        <dbReference type="ARBA" id="ARBA00004127"/>
    </source>
</evidence>
<proteinExistence type="inferred from homology"/>
<reference evidence="13" key="1">
    <citation type="submission" date="2022-06" db="EMBL/GenBank/DDBJ databases">
        <title>Genome sequence of Phormidium yuhuli AB48 isolated from an industrial photobioreactor environment.</title>
        <authorList>
            <person name="Qiu Y."/>
            <person name="Noonan A.J.C."/>
            <person name="Dofher K."/>
            <person name="Koch M."/>
            <person name="Kieft B."/>
            <person name="Lin X."/>
            <person name="Ziels R.M."/>
            <person name="Hallam S.J."/>
        </authorList>
    </citation>
    <scope>NUCLEOTIDE SEQUENCE</scope>
    <source>
        <strain evidence="13">AB48</strain>
    </source>
</reference>
<keyword evidence="8 10" id="KW-0472">Membrane</keyword>
<keyword evidence="14" id="KW-1185">Reference proteome</keyword>
<dbReference type="RefSeq" id="WP_252663311.1">
    <property type="nucleotide sequence ID" value="NZ_CP098611.1"/>
</dbReference>
<dbReference type="InterPro" id="IPR027005">
    <property type="entry name" value="PMT-like"/>
</dbReference>
<feature type="transmembrane region" description="Helical" evidence="10">
    <location>
        <begin position="135"/>
        <end position="154"/>
    </location>
</feature>
<evidence type="ECO:0000256" key="4">
    <source>
        <dbReference type="ARBA" id="ARBA00022676"/>
    </source>
</evidence>
<keyword evidence="5 10" id="KW-0808">Transferase</keyword>
<gene>
    <name evidence="13" type="ORF">NEA10_00630</name>
</gene>
<dbReference type="PANTHER" id="PTHR10050">
    <property type="entry name" value="DOLICHYL-PHOSPHATE-MANNOSE--PROTEIN MANNOSYLTRANSFERASE"/>
    <property type="match status" value="1"/>
</dbReference>
<feature type="transmembrane region" description="Helical" evidence="10">
    <location>
        <begin position="261"/>
        <end position="278"/>
    </location>
</feature>
<keyword evidence="10" id="KW-1003">Cell membrane</keyword>
<evidence type="ECO:0000256" key="6">
    <source>
        <dbReference type="ARBA" id="ARBA00022692"/>
    </source>
</evidence>
<evidence type="ECO:0000256" key="5">
    <source>
        <dbReference type="ARBA" id="ARBA00022679"/>
    </source>
</evidence>
<feature type="transmembrane region" description="Helical" evidence="10">
    <location>
        <begin position="112"/>
        <end position="128"/>
    </location>
</feature>
<protein>
    <recommendedName>
        <fullName evidence="9 10">Polyprenol-phosphate-mannose--protein mannosyltransferase</fullName>
        <ecNumber evidence="10">2.4.1.-</ecNumber>
    </recommendedName>
</protein>